<proteinExistence type="predicted"/>
<reference evidence="1" key="1">
    <citation type="journal article" date="2021" name="Genome Biol. Evol.">
        <title>A High-Quality Reference Genome for a Parasitic Bivalve with Doubly Uniparental Inheritance (Bivalvia: Unionida).</title>
        <authorList>
            <person name="Smith C.H."/>
        </authorList>
    </citation>
    <scope>NUCLEOTIDE SEQUENCE</scope>
    <source>
        <strain evidence="1">CHS0354</strain>
    </source>
</reference>
<dbReference type="AlphaFoldDB" id="A0AAE0SAQ7"/>
<protein>
    <submittedName>
        <fullName evidence="1">Uncharacterized protein</fullName>
    </submittedName>
</protein>
<comment type="caution">
    <text evidence="1">The sequence shown here is derived from an EMBL/GenBank/DDBJ whole genome shotgun (WGS) entry which is preliminary data.</text>
</comment>
<reference evidence="1" key="2">
    <citation type="journal article" date="2021" name="Genome Biol. Evol.">
        <title>Developing a high-quality reference genome for a parasitic bivalve with doubly uniparental inheritance (Bivalvia: Unionida).</title>
        <authorList>
            <person name="Smith C.H."/>
        </authorList>
    </citation>
    <scope>NUCLEOTIDE SEQUENCE</scope>
    <source>
        <strain evidence="1">CHS0354</strain>
        <tissue evidence="1">Mantle</tissue>
    </source>
</reference>
<accession>A0AAE0SAQ7</accession>
<evidence type="ECO:0000313" key="1">
    <source>
        <dbReference type="EMBL" id="KAK3588244.1"/>
    </source>
</evidence>
<evidence type="ECO:0000313" key="2">
    <source>
        <dbReference type="Proteomes" id="UP001195483"/>
    </source>
</evidence>
<reference evidence="1" key="3">
    <citation type="submission" date="2023-05" db="EMBL/GenBank/DDBJ databases">
        <authorList>
            <person name="Smith C.H."/>
        </authorList>
    </citation>
    <scope>NUCLEOTIDE SEQUENCE</scope>
    <source>
        <strain evidence="1">CHS0354</strain>
        <tissue evidence="1">Mantle</tissue>
    </source>
</reference>
<name>A0AAE0SAQ7_9BIVA</name>
<dbReference type="Proteomes" id="UP001195483">
    <property type="component" value="Unassembled WGS sequence"/>
</dbReference>
<keyword evidence="2" id="KW-1185">Reference proteome</keyword>
<organism evidence="1 2">
    <name type="scientific">Potamilus streckersoni</name>
    <dbReference type="NCBI Taxonomy" id="2493646"/>
    <lineage>
        <taxon>Eukaryota</taxon>
        <taxon>Metazoa</taxon>
        <taxon>Spiralia</taxon>
        <taxon>Lophotrochozoa</taxon>
        <taxon>Mollusca</taxon>
        <taxon>Bivalvia</taxon>
        <taxon>Autobranchia</taxon>
        <taxon>Heteroconchia</taxon>
        <taxon>Palaeoheterodonta</taxon>
        <taxon>Unionida</taxon>
        <taxon>Unionoidea</taxon>
        <taxon>Unionidae</taxon>
        <taxon>Ambleminae</taxon>
        <taxon>Lampsilini</taxon>
        <taxon>Potamilus</taxon>
    </lineage>
</organism>
<sequence>MSMPTGFKHHINRCNNVLLSKRGTYFGNHSESIRDIVHPIDLHTTNGFSATWSSDGTLKLTFMLGLLNCSHKGAYNISVTMNGTSTVHDVYLHVIDHPQIPVIAVESDGIIENQGGEISCRAMTGCSNAQFEFVLSGSGNDIWDIWRETNQPSSRLTYLGWETQFVTTISRDKVTNVDKRKFRCSYMTNRKIYISPALCIGIIPADFCQKDVGLCNYRHPYLCNKFVSCASATNPLERLCHQPNQPETHFVGSGGCHSSCDWPAKANCTLKNYCD</sequence>
<gene>
    <name evidence="1" type="ORF">CHS0354_013309</name>
</gene>
<dbReference type="EMBL" id="JAEAOA010000807">
    <property type="protein sequence ID" value="KAK3588244.1"/>
    <property type="molecule type" value="Genomic_DNA"/>
</dbReference>